<dbReference type="PANTHER" id="PTHR33768">
    <property type="entry name" value="MIP11318P"/>
    <property type="match status" value="1"/>
</dbReference>
<dbReference type="PANTHER" id="PTHR33768:SF5">
    <property type="entry name" value="SPERM AXONEMAL MAINTENANCE PROTEIN CFAP97D1"/>
    <property type="match status" value="1"/>
</dbReference>
<feature type="coiled-coil region" evidence="2">
    <location>
        <begin position="63"/>
        <end position="90"/>
    </location>
</feature>
<evidence type="ECO:0000313" key="5">
    <source>
        <dbReference type="Proteomes" id="UP000694393"/>
    </source>
</evidence>
<dbReference type="InterPro" id="IPR038792">
    <property type="entry name" value="CFAP97D1/2"/>
</dbReference>
<dbReference type="InterPro" id="IPR029488">
    <property type="entry name" value="Hmw/CFAP97"/>
</dbReference>
<proteinExistence type="inferred from homology"/>
<reference evidence="4" key="1">
    <citation type="submission" date="2025-08" db="UniProtKB">
        <authorList>
            <consortium name="Ensembl"/>
        </authorList>
    </citation>
    <scope>IDENTIFICATION</scope>
</reference>
<organism evidence="4 5">
    <name type="scientific">Pelusios castaneus</name>
    <name type="common">West African mud turtle</name>
    <dbReference type="NCBI Taxonomy" id="367368"/>
    <lineage>
        <taxon>Eukaryota</taxon>
        <taxon>Metazoa</taxon>
        <taxon>Chordata</taxon>
        <taxon>Craniata</taxon>
        <taxon>Vertebrata</taxon>
        <taxon>Euteleostomi</taxon>
        <taxon>Archelosauria</taxon>
        <taxon>Testudinata</taxon>
        <taxon>Testudines</taxon>
        <taxon>Pleurodira</taxon>
        <taxon>Pelomedusidae</taxon>
        <taxon>Pelusios</taxon>
    </lineage>
</organism>
<protein>
    <submittedName>
        <fullName evidence="4">CFAP97 domain containing 1</fullName>
    </submittedName>
</protein>
<dbReference type="GO" id="GO:0007288">
    <property type="term" value="P:sperm axoneme assembly"/>
    <property type="evidence" value="ECO:0007669"/>
    <property type="project" value="TreeGrafter"/>
</dbReference>
<dbReference type="Pfam" id="PF13879">
    <property type="entry name" value="Hmw_CFAP97"/>
    <property type="match status" value="1"/>
</dbReference>
<evidence type="ECO:0000256" key="2">
    <source>
        <dbReference type="SAM" id="Coils"/>
    </source>
</evidence>
<reference evidence="4" key="2">
    <citation type="submission" date="2025-09" db="UniProtKB">
        <authorList>
            <consortium name="Ensembl"/>
        </authorList>
    </citation>
    <scope>IDENTIFICATION</scope>
</reference>
<keyword evidence="3" id="KW-1133">Transmembrane helix</keyword>
<keyword evidence="3" id="KW-0812">Transmembrane</keyword>
<accession>A0A8C8RB03</accession>
<keyword evidence="5" id="KW-1185">Reference proteome</keyword>
<keyword evidence="2" id="KW-0175">Coiled coil</keyword>
<evidence type="ECO:0000256" key="3">
    <source>
        <dbReference type="SAM" id="Phobius"/>
    </source>
</evidence>
<comment type="similarity">
    <text evidence="1">Belongs to the CFAP97 family.</text>
</comment>
<dbReference type="AlphaFoldDB" id="A0A8C8RB03"/>
<dbReference type="Ensembl" id="ENSPCET00000003004.1">
    <property type="protein sequence ID" value="ENSPCEP00000002901.1"/>
    <property type="gene ID" value="ENSPCEG00000002352.1"/>
</dbReference>
<dbReference type="Proteomes" id="UP000694393">
    <property type="component" value="Unplaced"/>
</dbReference>
<sequence length="191" mass="22727">MSSLEYLAYPVIVANHRQSTTMKKKLDIGDYLSHKNKLELARSRIDTKPPRAQTHHHFKMTKFQEDQKRIGRIERENKKLSERIATIQRGTGMVDCWNEYFQRREKQNREMVRITVENQGILKRLGDPKPTYDRRKSEIDWQFIFNTVLYLLLFYFWSLLLPDFVLLVTKIRCVVDRSVCSSGVHNPEVLL</sequence>
<feature type="transmembrane region" description="Helical" evidence="3">
    <location>
        <begin position="143"/>
        <end position="160"/>
    </location>
</feature>
<name>A0A8C8RB03_9SAUR</name>
<evidence type="ECO:0000256" key="1">
    <source>
        <dbReference type="ARBA" id="ARBA00008315"/>
    </source>
</evidence>
<keyword evidence="3" id="KW-0472">Membrane</keyword>
<evidence type="ECO:0000313" key="4">
    <source>
        <dbReference type="Ensembl" id="ENSPCEP00000002901.1"/>
    </source>
</evidence>